<dbReference type="Proteomes" id="UP000324222">
    <property type="component" value="Unassembled WGS sequence"/>
</dbReference>
<feature type="region of interest" description="Disordered" evidence="1">
    <location>
        <begin position="91"/>
        <end position="150"/>
    </location>
</feature>
<dbReference type="EMBL" id="VSRR010003829">
    <property type="protein sequence ID" value="MPC37600.1"/>
    <property type="molecule type" value="Genomic_DNA"/>
</dbReference>
<evidence type="ECO:0000313" key="2">
    <source>
        <dbReference type="EMBL" id="MPC37600.1"/>
    </source>
</evidence>
<protein>
    <submittedName>
        <fullName evidence="2">Uncharacterized protein</fullName>
    </submittedName>
</protein>
<gene>
    <name evidence="2" type="ORF">E2C01_031086</name>
</gene>
<evidence type="ECO:0000256" key="1">
    <source>
        <dbReference type="SAM" id="MobiDB-lite"/>
    </source>
</evidence>
<evidence type="ECO:0000313" key="3">
    <source>
        <dbReference type="Proteomes" id="UP000324222"/>
    </source>
</evidence>
<organism evidence="2 3">
    <name type="scientific">Portunus trituberculatus</name>
    <name type="common">Swimming crab</name>
    <name type="synonym">Neptunus trituberculatus</name>
    <dbReference type="NCBI Taxonomy" id="210409"/>
    <lineage>
        <taxon>Eukaryota</taxon>
        <taxon>Metazoa</taxon>
        <taxon>Ecdysozoa</taxon>
        <taxon>Arthropoda</taxon>
        <taxon>Crustacea</taxon>
        <taxon>Multicrustacea</taxon>
        <taxon>Malacostraca</taxon>
        <taxon>Eumalacostraca</taxon>
        <taxon>Eucarida</taxon>
        <taxon>Decapoda</taxon>
        <taxon>Pleocyemata</taxon>
        <taxon>Brachyura</taxon>
        <taxon>Eubrachyura</taxon>
        <taxon>Portunoidea</taxon>
        <taxon>Portunidae</taxon>
        <taxon>Portuninae</taxon>
        <taxon>Portunus</taxon>
    </lineage>
</organism>
<feature type="compositionally biased region" description="Gly residues" evidence="1">
    <location>
        <begin position="129"/>
        <end position="138"/>
    </location>
</feature>
<dbReference type="AlphaFoldDB" id="A0A5B7ES50"/>
<comment type="caution">
    <text evidence="2">The sequence shown here is derived from an EMBL/GenBank/DDBJ whole genome shotgun (WGS) entry which is preliminary data.</text>
</comment>
<keyword evidence="3" id="KW-1185">Reference proteome</keyword>
<proteinExistence type="predicted"/>
<feature type="region of interest" description="Disordered" evidence="1">
    <location>
        <begin position="1"/>
        <end position="28"/>
    </location>
</feature>
<name>A0A5B7ES50_PORTR</name>
<accession>A0A5B7ES50</accession>
<sequence>MGSCGARRQGHARTRRHRDKTSSCRNFSFAPNQTLVTHKRDRKDDLHEWSYGILDMEHAGCQAEFCESLMGGDELTQKLLFTSQKDALDNPALKGTQKAARRAAAVQGPARPPLVPASKDRQHPTASKGIGGDGGGDGENNDISNEFEYLGTESRLDEALKQLT</sequence>
<feature type="compositionally biased region" description="Basic residues" evidence="1">
    <location>
        <begin position="8"/>
        <end position="19"/>
    </location>
</feature>
<reference evidence="2 3" key="1">
    <citation type="submission" date="2019-05" db="EMBL/GenBank/DDBJ databases">
        <title>Another draft genome of Portunus trituberculatus and its Hox gene families provides insights of decapod evolution.</title>
        <authorList>
            <person name="Jeong J.-H."/>
            <person name="Song I."/>
            <person name="Kim S."/>
            <person name="Choi T."/>
            <person name="Kim D."/>
            <person name="Ryu S."/>
            <person name="Kim W."/>
        </authorList>
    </citation>
    <scope>NUCLEOTIDE SEQUENCE [LARGE SCALE GENOMIC DNA]</scope>
    <source>
        <tissue evidence="2">Muscle</tissue>
    </source>
</reference>